<dbReference type="STRING" id="314608.KT99_19234"/>
<accession>A9DE07</accession>
<proteinExistence type="predicted"/>
<protein>
    <submittedName>
        <fullName evidence="2">Wall associated protein</fullName>
    </submittedName>
</protein>
<sequence>MDIVRQLVTASVLFAFFTSFSAVSGSKVPGDDEFSNLSGYNNDIVQSKMLTNFELTPLTKDSFGDRIDLSNGTIQFSYKDVSIPLNSQLDMSVKRIFQPTTLMQSNNNSFGSAGWYLDIPHINLSLMFRFNRLSHGWDTNQECINLSQDQGDIEVDESWKGAILHVPDQTHEAMLYNKMSQGGRLITKSNWSINCFARQDGKGQGFKATSPKGVTYYFDNKQTVITSLFDPIWKTRYSQGYMYVSKIEDRFGNYINYEYSSDNSQLLSLKSNDGAVIRISYFDDGLRKIIGGIKTYSVNSSGNEVYTGKQWQYVYGDNIHFGKWLKSVILPNGSSWEYEGFGLGIAYSPSFRVPEAKCEIDTMTGEIGGSTYTKVTHPNGAKATFERVTEISGFSNQPNFDNYVKAQTMRRDPIFKLHYHPRCFLVKRLKKKTIQNINASSVWIYDFEEGLGGFVASGNSSPYDGDPIATAMTGSVPTQYVDAINYRRVTVTRPDLSKTVSYVNRDYASIYQGKTVYSEEYSTNGVKLSSTFNEFEQFPQQTGTDFTQHANTNERYRLNTKKVTYRNLLQDGTDTFYTDYSGYDQFGNPSQVKASSDVSSLKHYTKRHYYNDYTNWLIGLPTSRELSSDGVNWSTINESTYYSATGGYKSSPYQTKVMGKILKKVSSYHADGNVKRVDYEGVLRYELFEDYYRGQTRKVTLPCALTNGCNSINASSANTMVAKFEINADGSTKSVTDFKGSKTSYSYNQAGWVTKVDHGDSRWTDKNISYSKVTSAGDGISGSGILAGQQKQIITQAGYQKTIYYDAMLRKTLTRQRDTADSSSARYNSYEFDFENRPIQQSFPSSSASNTTGMETEYDALGRVISNTRQSDNATSTIEYLSGNKQRVTDAKGNVTTTTYLAYGSPSYDKPTLIQAPDSSNTSIAYNKFGQVRSITQGSVTEKRLYDGYQQLCKIYRPETGVTAYGYNVQRQPIWYAEGTSGGSSSCAASSVPPSHKVLLGYDNLGQLRSENFPDSTPDNTYNYDANGNLSSLISGSGSSAISWSYLYNSLNLIEKETLSMDGKSFVLDWGYNSLGAVSSLKYPSGKTISYSPNALGQATKASDGSINYASNVKYYPNGQLKQLAYGNGIVRNVALDTTGRIDAISDTKESRYLLRLDPSYDRNDNLAGLIDWVDRSNDIDNMSYDGLDRLTSADGKWGRGSYSYDGLGNILSRSISGSTINYSYNTLNRLNNISGAYRYSYGYDTRGNVTHNGRYGLVFNRANQVKTAKGIPYRYDGHNRRVKKNNDYSVYSQGGQLFYRQKSNGNKTDTVYLGKQLIAEIDLNGTYTPPAPKSSVSINFSGGGSGGGGSDCPKGFVCQSVSRIPTLPPTDSYVLSWTTSNADSCTGTVLRNGGIRETLSGTSNLGINFSNDGAVYEARLTCVNSGGTTTKMAIIGGNGNEY</sequence>
<keyword evidence="3" id="KW-1185">Reference proteome</keyword>
<organism evidence="2 3">
    <name type="scientific">Shewanella benthica KT99</name>
    <dbReference type="NCBI Taxonomy" id="314608"/>
    <lineage>
        <taxon>Bacteria</taxon>
        <taxon>Pseudomonadati</taxon>
        <taxon>Pseudomonadota</taxon>
        <taxon>Gammaproteobacteria</taxon>
        <taxon>Alteromonadales</taxon>
        <taxon>Shewanellaceae</taxon>
        <taxon>Shewanella</taxon>
    </lineage>
</organism>
<evidence type="ECO:0000313" key="3">
    <source>
        <dbReference type="Proteomes" id="UP000005839"/>
    </source>
</evidence>
<dbReference type="RefSeq" id="WP_005500629.1">
    <property type="nucleotide sequence ID" value="NZ_ABIC01000026.1"/>
</dbReference>
<feature type="signal peptide" evidence="1">
    <location>
        <begin position="1"/>
        <end position="21"/>
    </location>
</feature>
<dbReference type="EMBL" id="ABIC01000026">
    <property type="protein sequence ID" value="EDQ00076.1"/>
    <property type="molecule type" value="Genomic_DNA"/>
</dbReference>
<comment type="caution">
    <text evidence="2">The sequence shown here is derived from an EMBL/GenBank/DDBJ whole genome shotgun (WGS) entry which is preliminary data.</text>
</comment>
<feature type="chain" id="PRO_5002737404" evidence="1">
    <location>
        <begin position="22"/>
        <end position="1443"/>
    </location>
</feature>
<keyword evidence="1" id="KW-0732">Signal</keyword>
<evidence type="ECO:0000313" key="2">
    <source>
        <dbReference type="EMBL" id="EDQ00076.1"/>
    </source>
</evidence>
<gene>
    <name evidence="2" type="ORF">KT99_19234</name>
</gene>
<dbReference type="Proteomes" id="UP000005839">
    <property type="component" value="Unassembled WGS sequence"/>
</dbReference>
<reference evidence="2 3" key="1">
    <citation type="submission" date="2007-10" db="EMBL/GenBank/DDBJ databases">
        <authorList>
            <person name="Yayanos A."/>
            <person name="Ferriera S."/>
            <person name="Johnson J."/>
            <person name="Kravitz S."/>
            <person name="Halpern A."/>
            <person name="Remington K."/>
            <person name="Beeson K."/>
            <person name="Tran B."/>
            <person name="Rogers Y.-H."/>
            <person name="Friedman R."/>
            <person name="Venter J.C."/>
        </authorList>
    </citation>
    <scope>NUCLEOTIDE SEQUENCE [LARGE SCALE GENOMIC DNA]</scope>
    <source>
        <strain evidence="2 3">KT99</strain>
    </source>
</reference>
<name>A9DE07_9GAMM</name>
<dbReference type="Gene3D" id="2.180.10.10">
    <property type="entry name" value="RHS repeat-associated core"/>
    <property type="match status" value="2"/>
</dbReference>
<evidence type="ECO:0000256" key="1">
    <source>
        <dbReference type="SAM" id="SignalP"/>
    </source>
</evidence>